<feature type="domain" description="HTH marR-type" evidence="1">
    <location>
        <begin position="42"/>
        <end position="78"/>
    </location>
</feature>
<dbReference type="EMBL" id="CP095075">
    <property type="protein sequence ID" value="UOR12833.1"/>
    <property type="molecule type" value="Genomic_DNA"/>
</dbReference>
<evidence type="ECO:0000313" key="2">
    <source>
        <dbReference type="EMBL" id="UOR12833.1"/>
    </source>
</evidence>
<dbReference type="InterPro" id="IPR000835">
    <property type="entry name" value="HTH_MarR-typ"/>
</dbReference>
<dbReference type="InterPro" id="IPR036390">
    <property type="entry name" value="WH_DNA-bd_sf"/>
</dbReference>
<dbReference type="SUPFAM" id="SSF46785">
    <property type="entry name" value="Winged helix' DNA-binding domain"/>
    <property type="match status" value="1"/>
</dbReference>
<gene>
    <name evidence="2" type="ORF">MUO15_04785</name>
</gene>
<dbReference type="Pfam" id="PF01047">
    <property type="entry name" value="MarR"/>
    <property type="match status" value="1"/>
</dbReference>
<keyword evidence="3" id="KW-1185">Reference proteome</keyword>
<dbReference type="Proteomes" id="UP000830326">
    <property type="component" value="Chromosome"/>
</dbReference>
<protein>
    <submittedName>
        <fullName evidence="2">MarR family transcriptional regulator</fullName>
    </submittedName>
</protein>
<evidence type="ECO:0000259" key="1">
    <source>
        <dbReference type="Pfam" id="PF01047"/>
    </source>
</evidence>
<name>A0ABY4HD74_9BACI</name>
<dbReference type="Gene3D" id="1.10.10.10">
    <property type="entry name" value="Winged helix-like DNA-binding domain superfamily/Winged helix DNA-binding domain"/>
    <property type="match status" value="1"/>
</dbReference>
<proteinExistence type="predicted"/>
<reference evidence="2" key="1">
    <citation type="submission" date="2022-04" db="EMBL/GenBank/DDBJ databases">
        <title>Halobacillus sp. isolated from saltern.</title>
        <authorList>
            <person name="Won M."/>
            <person name="Lee C.-M."/>
            <person name="Woen H.-Y."/>
            <person name="Kwon S.-W."/>
        </authorList>
    </citation>
    <scope>NUCLEOTIDE SEQUENCE</scope>
    <source>
        <strain evidence="2">SSHM10-5</strain>
    </source>
</reference>
<evidence type="ECO:0000313" key="3">
    <source>
        <dbReference type="Proteomes" id="UP000830326"/>
    </source>
</evidence>
<sequence>MEKNSVTINCLAFQISLARKKIQKFYEEHLEPLELNTSYVYVMEVIKDYGPSTLTSIAEHLQLERTTVSNLLRRMEREVLLKGCMEMKGGH</sequence>
<dbReference type="InterPro" id="IPR036388">
    <property type="entry name" value="WH-like_DNA-bd_sf"/>
</dbReference>
<accession>A0ABY4HD74</accession>
<organism evidence="2 3">
    <name type="scientific">Halobacillus amylolyticus</name>
    <dbReference type="NCBI Taxonomy" id="2932259"/>
    <lineage>
        <taxon>Bacteria</taxon>
        <taxon>Bacillati</taxon>
        <taxon>Bacillota</taxon>
        <taxon>Bacilli</taxon>
        <taxon>Bacillales</taxon>
        <taxon>Bacillaceae</taxon>
        <taxon>Halobacillus</taxon>
    </lineage>
</organism>
<dbReference type="RefSeq" id="WP_245033921.1">
    <property type="nucleotide sequence ID" value="NZ_CP095075.1"/>
</dbReference>